<sequence>VVIPLFLTSTFDLLATLDTWLMPNGIFLKEYLQAHDPHLHNTVVTSFVFLDGTVLQGINLIAIYKMSHGRSARSLLLVPAMSLFFVMSAYTICILTTDLPLHPLTFLVSPTILAYLVLLPLGVLSIPRNYALSSKNSLGNDTQTISWGTSALLVAGAVVIVAKVLALVGVRNGLLDIIRLNDPLIFLDDVEKTIPFIQVVIWQYVLVSLPLFAISIFYHFKTTKPAFLWEVAVANFAFLLTGQFIFIVGSFYWKTPKDLRVDPTNAVFWIINLIPVVAALAQIQSLSVYRSSLISKYPKVKKRS</sequence>
<feature type="transmembrane region" description="Helical" evidence="1">
    <location>
        <begin position="266"/>
        <end position="289"/>
    </location>
</feature>
<feature type="transmembrane region" description="Helical" evidence="1">
    <location>
        <begin position="232"/>
        <end position="254"/>
    </location>
</feature>
<evidence type="ECO:0000256" key="1">
    <source>
        <dbReference type="SAM" id="Phobius"/>
    </source>
</evidence>
<protein>
    <recommendedName>
        <fullName evidence="4">EXPERA domain-containing protein</fullName>
    </recommendedName>
</protein>
<evidence type="ECO:0008006" key="4">
    <source>
        <dbReference type="Google" id="ProtNLM"/>
    </source>
</evidence>
<feature type="transmembrane region" description="Helical" evidence="1">
    <location>
        <begin position="103"/>
        <end position="124"/>
    </location>
</feature>
<comment type="caution">
    <text evidence="2">The sequence shown here is derived from an EMBL/GenBank/DDBJ whole genome shotgun (WGS) entry which is preliminary data.</text>
</comment>
<keyword evidence="3" id="KW-1185">Reference proteome</keyword>
<keyword evidence="1" id="KW-0472">Membrane</keyword>
<keyword evidence="1" id="KW-0812">Transmembrane</keyword>
<organism evidence="2 3">
    <name type="scientific">Allacma fusca</name>
    <dbReference type="NCBI Taxonomy" id="39272"/>
    <lineage>
        <taxon>Eukaryota</taxon>
        <taxon>Metazoa</taxon>
        <taxon>Ecdysozoa</taxon>
        <taxon>Arthropoda</taxon>
        <taxon>Hexapoda</taxon>
        <taxon>Collembola</taxon>
        <taxon>Symphypleona</taxon>
        <taxon>Sminthuridae</taxon>
        <taxon>Allacma</taxon>
    </lineage>
</organism>
<feature type="transmembrane region" description="Helical" evidence="1">
    <location>
        <begin position="201"/>
        <end position="220"/>
    </location>
</feature>
<keyword evidence="1" id="KW-1133">Transmembrane helix</keyword>
<evidence type="ECO:0000313" key="2">
    <source>
        <dbReference type="EMBL" id="CAG7732850.1"/>
    </source>
</evidence>
<feature type="transmembrane region" description="Helical" evidence="1">
    <location>
        <begin position="43"/>
        <end position="64"/>
    </location>
</feature>
<gene>
    <name evidence="2" type="ORF">AFUS01_LOCUS21335</name>
</gene>
<feature type="transmembrane region" description="Helical" evidence="1">
    <location>
        <begin position="145"/>
        <end position="170"/>
    </location>
</feature>
<name>A0A8J2KUY5_9HEXA</name>
<dbReference type="Proteomes" id="UP000708208">
    <property type="component" value="Unassembled WGS sequence"/>
</dbReference>
<dbReference type="EMBL" id="CAJVCH010238920">
    <property type="protein sequence ID" value="CAG7732850.1"/>
    <property type="molecule type" value="Genomic_DNA"/>
</dbReference>
<dbReference type="AlphaFoldDB" id="A0A8J2KUY5"/>
<accession>A0A8J2KUY5</accession>
<evidence type="ECO:0000313" key="3">
    <source>
        <dbReference type="Proteomes" id="UP000708208"/>
    </source>
</evidence>
<feature type="non-terminal residue" evidence="2">
    <location>
        <position position="1"/>
    </location>
</feature>
<proteinExistence type="predicted"/>
<reference evidence="2" key="1">
    <citation type="submission" date="2021-06" db="EMBL/GenBank/DDBJ databases">
        <authorList>
            <person name="Hodson N. C."/>
            <person name="Mongue J. A."/>
            <person name="Jaron S. K."/>
        </authorList>
    </citation>
    <scope>NUCLEOTIDE SEQUENCE</scope>
</reference>
<feature type="transmembrane region" description="Helical" evidence="1">
    <location>
        <begin position="76"/>
        <end position="97"/>
    </location>
</feature>